<organism evidence="1 2">
    <name type="scientific">Stylonychia lemnae</name>
    <name type="common">Ciliate</name>
    <dbReference type="NCBI Taxonomy" id="5949"/>
    <lineage>
        <taxon>Eukaryota</taxon>
        <taxon>Sar</taxon>
        <taxon>Alveolata</taxon>
        <taxon>Ciliophora</taxon>
        <taxon>Intramacronucleata</taxon>
        <taxon>Spirotrichea</taxon>
        <taxon>Stichotrichia</taxon>
        <taxon>Sporadotrichida</taxon>
        <taxon>Oxytrichidae</taxon>
        <taxon>Stylonychinae</taxon>
        <taxon>Stylonychia</taxon>
    </lineage>
</organism>
<dbReference type="InParanoid" id="A0A077ZXM3"/>
<gene>
    <name evidence="1" type="primary">Contig11406.g12191</name>
    <name evidence="1" type="ORF">STYLEM_3637</name>
</gene>
<reference evidence="1 2" key="1">
    <citation type="submission" date="2014-06" db="EMBL/GenBank/DDBJ databases">
        <authorList>
            <person name="Swart Estienne"/>
        </authorList>
    </citation>
    <scope>NUCLEOTIDE SEQUENCE [LARGE SCALE GENOMIC DNA]</scope>
    <source>
        <strain evidence="1 2">130c</strain>
    </source>
</reference>
<accession>A0A077ZXM3</accession>
<proteinExistence type="predicted"/>
<name>A0A077ZXM3_STYLE</name>
<protein>
    <submittedName>
        <fullName evidence="1">Uncharacterized protein</fullName>
    </submittedName>
</protein>
<sequence>MERKNQEIYVQDDANLRKCGIQNKDTVTLFLGKNNFGWHLAQKNLIEFVIPAILKNEGICWRKLDNFQSDFHQFIDKESQVVELLPHNKFFKRSVELKIKALPQANYAIFIQKNTQHAKELDIWRTIPYQSEEDGLLKLRLNTFSNMFVSLNPKGQFSIEEKKTEQEMKSSNVKFHKFEPGLNFVISNPCDDESCSKAEKFPVQVLPLNYMELDISKLDKYKCPCGDELNPYQISQIIIMLAQATIKYAIDKGPGKKSPTQSIDLVAKDNEIMVIGNGCPIKYTKFIISVVPSAKDPKDIKELVKAGFAELDEFGNAIGKMFQLSNDSGVRIKVLVGKFFDDEGFTLESFNQNAGKDLRENNFEVVVTENVDQFVKLIKDGEYSSALIISDSYQRYQGTQAQKNEYVEAVYTFWKKGNGLMIFEDNDALDDSLSNIALRKLLGFTLHGNDPGCKVLFPSTSIIPEKGKFSVHEIFTGIVCSIHEGVTIARPKGMLPPSIKVVAKSSSDEPCIMCYDNENLGRVVIDTGFTKLFQHNYKETAGTSYYIKNAVVWINRANLS</sequence>
<evidence type="ECO:0000313" key="1">
    <source>
        <dbReference type="EMBL" id="CDW74655.1"/>
    </source>
</evidence>
<dbReference type="Proteomes" id="UP000039865">
    <property type="component" value="Unassembled WGS sequence"/>
</dbReference>
<keyword evidence="2" id="KW-1185">Reference proteome</keyword>
<dbReference type="OrthoDB" id="9979212at2759"/>
<evidence type="ECO:0000313" key="2">
    <source>
        <dbReference type="Proteomes" id="UP000039865"/>
    </source>
</evidence>
<dbReference type="AlphaFoldDB" id="A0A077ZXM3"/>
<dbReference type="EMBL" id="CCKQ01003532">
    <property type="protein sequence ID" value="CDW74655.1"/>
    <property type="molecule type" value="Genomic_DNA"/>
</dbReference>